<dbReference type="EMBL" id="CADEAL010002067">
    <property type="protein sequence ID" value="CAB1437737.1"/>
    <property type="molecule type" value="Genomic_DNA"/>
</dbReference>
<feature type="domain" description="Ig-like" evidence="3">
    <location>
        <begin position="256"/>
        <end position="312"/>
    </location>
</feature>
<feature type="compositionally biased region" description="Low complexity" evidence="1">
    <location>
        <begin position="31"/>
        <end position="60"/>
    </location>
</feature>
<evidence type="ECO:0000313" key="4">
    <source>
        <dbReference type="EMBL" id="CAB1437737.1"/>
    </source>
</evidence>
<dbReference type="PANTHER" id="PTHR13771:SF9">
    <property type="entry name" value="INTERCELLULAR ADHESION MOLECULE 5"/>
    <property type="match status" value="1"/>
</dbReference>
<dbReference type="InterPro" id="IPR007110">
    <property type="entry name" value="Ig-like_dom"/>
</dbReference>
<dbReference type="InterPro" id="IPR013783">
    <property type="entry name" value="Ig-like_fold"/>
</dbReference>
<feature type="domain" description="Ig-like" evidence="3">
    <location>
        <begin position="162"/>
        <end position="244"/>
    </location>
</feature>
<protein>
    <recommendedName>
        <fullName evidence="3">Ig-like domain-containing protein</fullName>
    </recommendedName>
</protein>
<comment type="caution">
    <text evidence="4">The sequence shown here is derived from an EMBL/GenBank/DDBJ whole genome shotgun (WGS) entry which is preliminary data.</text>
</comment>
<dbReference type="GO" id="GO:0005886">
    <property type="term" value="C:plasma membrane"/>
    <property type="evidence" value="ECO:0007669"/>
    <property type="project" value="TreeGrafter"/>
</dbReference>
<dbReference type="SUPFAM" id="SSF48726">
    <property type="entry name" value="Immunoglobulin"/>
    <property type="match status" value="3"/>
</dbReference>
<proteinExistence type="predicted"/>
<keyword evidence="2" id="KW-0732">Signal</keyword>
<dbReference type="Proteomes" id="UP001153269">
    <property type="component" value="Unassembled WGS sequence"/>
</dbReference>
<feature type="chain" id="PRO_5040395903" description="Ig-like domain-containing protein" evidence="2">
    <location>
        <begin position="23"/>
        <end position="369"/>
    </location>
</feature>
<dbReference type="PANTHER" id="PTHR13771">
    <property type="entry name" value="INTERCELLULAR ADHESION MOLECULE"/>
    <property type="match status" value="1"/>
</dbReference>
<feature type="signal peptide" evidence="2">
    <location>
        <begin position="1"/>
        <end position="22"/>
    </location>
</feature>
<sequence length="369" mass="40077">MFASARPITLLLLLHLLGSVTSLSIHTAAPPIQSQVSPPSHVQSDVSSFPSSVSDPPSISSGGGSATTAGCPLTTSPSTVVVRFDDPFTVNCSVPVTGFPLLGWEIKLEKELMPNPDTTQGRFLVWSVDRMTKWSIEPSCYALSEQGGQCHIELPVIVYKPPDFVAISIADHSGPMLEGRVYTLQCEAQDVAPVGRLLVTFYKGPSALRQQQSIDTVKEPVTKVFTMDIIPSKEDNGAEYWCEAKLELGPDGPQHPPVVTSQKLKATILFGPNLVCPTKLQVREGQSLSCEVRGNPRPSVTWFRDGREVALPAHSTREHAGKYTAWTIGHLGQKNFTVEVEVLGGRGTTNFLNGYFLLGVVLIQMITWL</sequence>
<accession>A0A9N7UVT2</accession>
<gene>
    <name evidence="4" type="ORF">PLEPLA_LOCUS25756</name>
</gene>
<dbReference type="InterPro" id="IPR047012">
    <property type="entry name" value="ICAM_VCAM"/>
</dbReference>
<dbReference type="InterPro" id="IPR036179">
    <property type="entry name" value="Ig-like_dom_sf"/>
</dbReference>
<dbReference type="Pfam" id="PF07679">
    <property type="entry name" value="I-set"/>
    <property type="match status" value="1"/>
</dbReference>
<evidence type="ECO:0000313" key="5">
    <source>
        <dbReference type="Proteomes" id="UP001153269"/>
    </source>
</evidence>
<keyword evidence="5" id="KW-1185">Reference proteome</keyword>
<reference evidence="4" key="1">
    <citation type="submission" date="2020-03" db="EMBL/GenBank/DDBJ databases">
        <authorList>
            <person name="Weist P."/>
        </authorList>
    </citation>
    <scope>NUCLEOTIDE SEQUENCE</scope>
</reference>
<dbReference type="GO" id="GO:0007155">
    <property type="term" value="P:cell adhesion"/>
    <property type="evidence" value="ECO:0007669"/>
    <property type="project" value="InterPro"/>
</dbReference>
<dbReference type="AlphaFoldDB" id="A0A9N7UVT2"/>
<organism evidence="4 5">
    <name type="scientific">Pleuronectes platessa</name>
    <name type="common">European plaice</name>
    <dbReference type="NCBI Taxonomy" id="8262"/>
    <lineage>
        <taxon>Eukaryota</taxon>
        <taxon>Metazoa</taxon>
        <taxon>Chordata</taxon>
        <taxon>Craniata</taxon>
        <taxon>Vertebrata</taxon>
        <taxon>Euteleostomi</taxon>
        <taxon>Actinopterygii</taxon>
        <taxon>Neopterygii</taxon>
        <taxon>Teleostei</taxon>
        <taxon>Neoteleostei</taxon>
        <taxon>Acanthomorphata</taxon>
        <taxon>Carangaria</taxon>
        <taxon>Pleuronectiformes</taxon>
        <taxon>Pleuronectoidei</taxon>
        <taxon>Pleuronectidae</taxon>
        <taxon>Pleuronectes</taxon>
    </lineage>
</organism>
<dbReference type="InterPro" id="IPR013098">
    <property type="entry name" value="Ig_I-set"/>
</dbReference>
<dbReference type="PROSITE" id="PS50835">
    <property type="entry name" value="IG_LIKE"/>
    <property type="match status" value="2"/>
</dbReference>
<dbReference type="GO" id="GO:0005178">
    <property type="term" value="F:integrin binding"/>
    <property type="evidence" value="ECO:0007669"/>
    <property type="project" value="InterPro"/>
</dbReference>
<dbReference type="Gene3D" id="2.60.40.10">
    <property type="entry name" value="Immunoglobulins"/>
    <property type="match status" value="3"/>
</dbReference>
<evidence type="ECO:0000256" key="1">
    <source>
        <dbReference type="SAM" id="MobiDB-lite"/>
    </source>
</evidence>
<feature type="region of interest" description="Disordered" evidence="1">
    <location>
        <begin position="31"/>
        <end position="70"/>
    </location>
</feature>
<evidence type="ECO:0000259" key="3">
    <source>
        <dbReference type="PROSITE" id="PS50835"/>
    </source>
</evidence>
<evidence type="ECO:0000256" key="2">
    <source>
        <dbReference type="SAM" id="SignalP"/>
    </source>
</evidence>
<name>A0A9N7UVT2_PLEPL</name>